<gene>
    <name evidence="1" type="primary">gp48</name>
    <name evidence="1" type="ORF">PSSM7_006</name>
</gene>
<protein>
    <submittedName>
        <fullName evidence="1">Baseplate tail tube cap</fullName>
    </submittedName>
</protein>
<dbReference type="OrthoDB" id="18616at10239"/>
<name>E3SP11_9CAUD</name>
<dbReference type="KEGG" id="vg:10329599"/>
<keyword evidence="2" id="KW-1185">Reference proteome</keyword>
<reference evidence="1 2" key="1">
    <citation type="journal article" date="2010" name="Environ. Microbiol.">
        <title>Genomic analysis of oceanic cyanobacterial myoviruses compared with T4-like myoviruses from diverse hosts and environments.</title>
        <authorList>
            <person name="Sullivan M.B."/>
            <person name="Huang K.H."/>
            <person name="Ignacio-Espinoza J.C."/>
            <person name="Berlin A.M."/>
            <person name="Kelly L."/>
            <person name="Weigele P.R."/>
            <person name="DeFrancesco A.S."/>
            <person name="Kern S.E."/>
            <person name="Thompson L.R."/>
            <person name="Young S."/>
            <person name="Yandava C."/>
            <person name="Fu R."/>
            <person name="Krastins B."/>
            <person name="Chase M."/>
            <person name="Sarracino D."/>
            <person name="Osburne M.S."/>
            <person name="Henn M.R."/>
            <person name="Chisholm S.W."/>
        </authorList>
    </citation>
    <scope>NUCLEOTIDE SEQUENCE [LARGE SCALE GENOMIC DNA]</scope>
    <source>
        <strain evidence="1">NATL1A-15</strain>
    </source>
</reference>
<accession>E3SP11</accession>
<dbReference type="RefSeq" id="YP_004324837.1">
    <property type="nucleotide sequence ID" value="NC_015290.1"/>
</dbReference>
<dbReference type="EMBL" id="GU071103">
    <property type="protein sequence ID" value="ADO99097.1"/>
    <property type="molecule type" value="Genomic_DNA"/>
</dbReference>
<proteinExistence type="predicted"/>
<evidence type="ECO:0000313" key="1">
    <source>
        <dbReference type="EMBL" id="ADO99097.1"/>
    </source>
</evidence>
<dbReference type="GeneID" id="10329599"/>
<evidence type="ECO:0000313" key="2">
    <source>
        <dbReference type="Proteomes" id="UP000006532"/>
    </source>
</evidence>
<organism evidence="1 2">
    <name type="scientific">Prochlorococcus phage P-SSM7</name>
    <dbReference type="NCBI Taxonomy" id="445688"/>
    <lineage>
        <taxon>Viruses</taxon>
        <taxon>Duplodnaviria</taxon>
        <taxon>Heunggongvirae</taxon>
        <taxon>Uroviricota</taxon>
        <taxon>Caudoviricetes</taxon>
        <taxon>Pantevenvirales</taxon>
        <taxon>Kyanoviridae</taxon>
        <taxon>Palaemonvirus</taxon>
        <taxon>Palaemonvirus pssm7</taxon>
    </lineage>
</organism>
<sequence>MFQRKRIKYDDGNSNSYYGLNIPNNSVAMDKNPDRVYIAMPQNLSTQYAPTYRQVDVGVTGMAMATGMGVDTFDSAAKALQTAAKDALPEFIAGTLADASAGAAQFLGLAGNATANDIMALSKGKVFNPYTEQLFSNMQFRNHNFSFKFFARSDRESREINKIIKYLKKGALPIYGSSTNLSDEGDAGEIDDTLASTGAARFFEVPDKYDIKFIRLDPLSGQLTNVSADLHHKIHTSVCTGIDVNYTPDGQYNAIKNATLGVTNNAPLQVPAVTVNCRFTETQLVTQAQINEGY</sequence>
<dbReference type="Proteomes" id="UP000006532">
    <property type="component" value="Segment"/>
</dbReference>